<dbReference type="InterPro" id="IPR007197">
    <property type="entry name" value="rSAM"/>
</dbReference>
<dbReference type="SFLD" id="SFLDS00029">
    <property type="entry name" value="Radical_SAM"/>
    <property type="match status" value="1"/>
</dbReference>
<evidence type="ECO:0000259" key="6">
    <source>
        <dbReference type="PROSITE" id="PS51918"/>
    </source>
</evidence>
<dbReference type="PANTHER" id="PTHR43273">
    <property type="entry name" value="ANAEROBIC SULFATASE-MATURATING ENZYME HOMOLOG ASLB-RELATED"/>
    <property type="match status" value="1"/>
</dbReference>
<name>A0A1G7LM25_CHIFI</name>
<dbReference type="Gene3D" id="3.20.20.70">
    <property type="entry name" value="Aldolase class I"/>
    <property type="match status" value="1"/>
</dbReference>
<proteinExistence type="predicted"/>
<keyword evidence="5" id="KW-0411">Iron-sulfur</keyword>
<dbReference type="GO" id="GO:0051536">
    <property type="term" value="F:iron-sulfur cluster binding"/>
    <property type="evidence" value="ECO:0007669"/>
    <property type="project" value="UniProtKB-KW"/>
</dbReference>
<dbReference type="Pfam" id="PF04055">
    <property type="entry name" value="Radical_SAM"/>
    <property type="match status" value="1"/>
</dbReference>
<keyword evidence="3" id="KW-0479">Metal-binding</keyword>
<keyword evidence="4" id="KW-0408">Iron</keyword>
<dbReference type="SUPFAM" id="SSF102114">
    <property type="entry name" value="Radical SAM enzymes"/>
    <property type="match status" value="1"/>
</dbReference>
<comment type="cofactor">
    <cofactor evidence="1">
        <name>[4Fe-4S] cluster</name>
        <dbReference type="ChEBI" id="CHEBI:49883"/>
    </cofactor>
</comment>
<dbReference type="SFLD" id="SFLDG01386">
    <property type="entry name" value="main_SPASM_domain-containing"/>
    <property type="match status" value="1"/>
</dbReference>
<dbReference type="AlphaFoldDB" id="A0A1G7LM25"/>
<dbReference type="CDD" id="cd01335">
    <property type="entry name" value="Radical_SAM"/>
    <property type="match status" value="1"/>
</dbReference>
<evidence type="ECO:0000313" key="8">
    <source>
        <dbReference type="Proteomes" id="UP000199045"/>
    </source>
</evidence>
<keyword evidence="2" id="KW-0949">S-adenosyl-L-methionine</keyword>
<evidence type="ECO:0000256" key="2">
    <source>
        <dbReference type="ARBA" id="ARBA00022691"/>
    </source>
</evidence>
<dbReference type="SFLD" id="SFLDG01067">
    <property type="entry name" value="SPASM/twitch_domain_containing"/>
    <property type="match status" value="1"/>
</dbReference>
<dbReference type="RefSeq" id="WP_089830218.1">
    <property type="nucleotide sequence ID" value="NZ_FNBN01000002.1"/>
</dbReference>
<dbReference type="OrthoDB" id="9808591at2"/>
<feature type="domain" description="Radical SAM core" evidence="6">
    <location>
        <begin position="98"/>
        <end position="331"/>
    </location>
</feature>
<dbReference type="GO" id="GO:0046872">
    <property type="term" value="F:metal ion binding"/>
    <property type="evidence" value="ECO:0007669"/>
    <property type="project" value="UniProtKB-KW"/>
</dbReference>
<dbReference type="InterPro" id="IPR058240">
    <property type="entry name" value="rSAM_sf"/>
</dbReference>
<accession>A0A1G7LM25</accession>
<sequence length="461" mass="50845">MAPATTLQPGADSLAVIASELASLINKKSVPRSPQVHLVPTAHDTQLFVANGSRLHNISASTEARIEQLLQQQDEAGISNELIGLGLEMPPLINDEPLTSPKIYALSLAIAQKCNMGCTYCYADQGDFGGPVKNMNIDTARQSIDLLLKDCEPGSKVQVTFLGGEPLINRKALRETTVYAFEEGRRKDVQVNFSLTTNGTLLKEDDAAFFEEYGFAVTVSLDGIGEQHDQLRPLKNGAGTYQQIIEKIRPLLTTQRRMQVSARVTVTPANMDLTKTLQEFVDMGFHSVGFSPLLRSSSGKGEMSKEDLDKMLQGMIACGLLFEQHVIMGKRFPFLNMVNALKEIAKGTHRPYPCGAGAGYMGVSADGELSACHRFVNEPAGHMGDLINGINPTLQNDWLAARHVHTQEPCHRCWARYLCGGGCHHEVLERGRTACDYIRGWLHYTMQAHERLARLAPHWYK</sequence>
<dbReference type="InterPro" id="IPR013785">
    <property type="entry name" value="Aldolase_TIM"/>
</dbReference>
<organism evidence="7 8">
    <name type="scientific">Chitinophaga filiformis</name>
    <name type="common">Myxococcus filiformis</name>
    <name type="synonym">Flexibacter filiformis</name>
    <dbReference type="NCBI Taxonomy" id="104663"/>
    <lineage>
        <taxon>Bacteria</taxon>
        <taxon>Pseudomonadati</taxon>
        <taxon>Bacteroidota</taxon>
        <taxon>Chitinophagia</taxon>
        <taxon>Chitinophagales</taxon>
        <taxon>Chitinophagaceae</taxon>
        <taxon>Chitinophaga</taxon>
    </lineage>
</organism>
<dbReference type="GO" id="GO:0016491">
    <property type="term" value="F:oxidoreductase activity"/>
    <property type="evidence" value="ECO:0007669"/>
    <property type="project" value="InterPro"/>
</dbReference>
<evidence type="ECO:0000256" key="3">
    <source>
        <dbReference type="ARBA" id="ARBA00022723"/>
    </source>
</evidence>
<dbReference type="InterPro" id="IPR023867">
    <property type="entry name" value="Sulphatase_maturase_rSAM"/>
</dbReference>
<dbReference type="SFLD" id="SFLDG01384">
    <property type="entry name" value="thioether_bond_formation_requi"/>
    <property type="match status" value="1"/>
</dbReference>
<dbReference type="PANTHER" id="PTHR43273:SF8">
    <property type="entry name" value="RADICAL SAM DOMAIN PROTEIN"/>
    <property type="match status" value="1"/>
</dbReference>
<dbReference type="Proteomes" id="UP000199045">
    <property type="component" value="Unassembled WGS sequence"/>
</dbReference>
<evidence type="ECO:0000313" key="7">
    <source>
        <dbReference type="EMBL" id="SDF50558.1"/>
    </source>
</evidence>
<dbReference type="EMBL" id="FNBN01000002">
    <property type="protein sequence ID" value="SDF50558.1"/>
    <property type="molecule type" value="Genomic_DNA"/>
</dbReference>
<evidence type="ECO:0000256" key="5">
    <source>
        <dbReference type="ARBA" id="ARBA00023014"/>
    </source>
</evidence>
<protein>
    <recommendedName>
        <fullName evidence="6">Radical SAM core domain-containing protein</fullName>
    </recommendedName>
</protein>
<gene>
    <name evidence="7" type="ORF">SAMN04488121_102119</name>
</gene>
<dbReference type="NCBIfam" id="TIGR04085">
    <property type="entry name" value="rSAM_more_4Fe4S"/>
    <property type="match status" value="1"/>
</dbReference>
<dbReference type="PROSITE" id="PS51918">
    <property type="entry name" value="RADICAL_SAM"/>
    <property type="match status" value="1"/>
</dbReference>
<reference evidence="8" key="1">
    <citation type="submission" date="2016-10" db="EMBL/GenBank/DDBJ databases">
        <authorList>
            <person name="Varghese N."/>
            <person name="Submissions S."/>
        </authorList>
    </citation>
    <scope>NUCLEOTIDE SEQUENCE [LARGE SCALE GENOMIC DNA]</scope>
    <source>
        <strain evidence="8">DSM 527</strain>
    </source>
</reference>
<evidence type="ECO:0000256" key="4">
    <source>
        <dbReference type="ARBA" id="ARBA00023004"/>
    </source>
</evidence>
<dbReference type="InterPro" id="IPR023885">
    <property type="entry name" value="4Fe4S-binding_SPASM_dom"/>
</dbReference>
<dbReference type="STRING" id="104663.SAMN04488121_102119"/>
<evidence type="ECO:0000256" key="1">
    <source>
        <dbReference type="ARBA" id="ARBA00001966"/>
    </source>
</evidence>